<evidence type="ECO:0000313" key="3">
    <source>
        <dbReference type="Proteomes" id="UP000051221"/>
    </source>
</evidence>
<organism evidence="2 3">
    <name type="scientific">Vibrio furnissii</name>
    <dbReference type="NCBI Taxonomy" id="29494"/>
    <lineage>
        <taxon>Bacteria</taxon>
        <taxon>Pseudomonadati</taxon>
        <taxon>Pseudomonadota</taxon>
        <taxon>Gammaproteobacteria</taxon>
        <taxon>Vibrionales</taxon>
        <taxon>Vibrionaceae</taxon>
        <taxon>Vibrio</taxon>
    </lineage>
</organism>
<protein>
    <recommendedName>
        <fullName evidence="4">Acyl-CoA synthetase</fullName>
    </recommendedName>
</protein>
<dbReference type="OrthoDB" id="5905421at2"/>
<dbReference type="PIRSF" id="PIRSF028299">
    <property type="entry name" value="UCP028299"/>
    <property type="match status" value="1"/>
</dbReference>
<evidence type="ECO:0000256" key="1">
    <source>
        <dbReference type="SAM" id="SignalP"/>
    </source>
</evidence>
<comment type="caution">
    <text evidence="2">The sequence shown here is derived from an EMBL/GenBank/DDBJ whole genome shotgun (WGS) entry which is preliminary data.</text>
</comment>
<dbReference type="InterPro" id="IPR016879">
    <property type="entry name" value="UCP028299"/>
</dbReference>
<dbReference type="AlphaFoldDB" id="A0A0Q2MFR0"/>
<dbReference type="Proteomes" id="UP000051221">
    <property type="component" value="Unassembled WGS sequence"/>
</dbReference>
<feature type="chain" id="PRO_5006194520" description="Acyl-CoA synthetase" evidence="1">
    <location>
        <begin position="20"/>
        <end position="114"/>
    </location>
</feature>
<feature type="signal peptide" evidence="1">
    <location>
        <begin position="1"/>
        <end position="19"/>
    </location>
</feature>
<keyword evidence="1" id="KW-0732">Signal</keyword>
<sequence length="114" mass="12775">MKKIILLLAAMLFSSVALSGMRFGAPQTNLSTASYQTQQQAAEAGEAMMANLKAMPSQELLKVLPIYDDNVDSKSVRISQIRRSVKPVAEQNGQIEFQSVLTIDYRYQYYPHDD</sequence>
<keyword evidence="3" id="KW-1185">Reference proteome</keyword>
<accession>A0A0Q2MFR0</accession>
<dbReference type="RefSeq" id="WP_004726968.1">
    <property type="nucleotide sequence ID" value="NZ_CABLCD010000014.1"/>
</dbReference>
<dbReference type="InParanoid" id="A0A0Q2MFR0"/>
<reference evidence="2 3" key="1">
    <citation type="submission" date="2015-08" db="EMBL/GenBank/DDBJ databases">
        <title>Antibacterial properties of a collection of Vibrionaceae strains.</title>
        <authorList>
            <person name="Giubergia S."/>
        </authorList>
    </citation>
    <scope>NUCLEOTIDE SEQUENCE [LARGE SCALE GENOMIC DNA]</scope>
    <source>
        <strain evidence="2 3">S0821</strain>
    </source>
</reference>
<name>A0A0Q2MFR0_VIBFU</name>
<dbReference type="EMBL" id="LKHS01000005">
    <property type="protein sequence ID" value="KQH86817.1"/>
    <property type="molecule type" value="Genomic_DNA"/>
</dbReference>
<evidence type="ECO:0008006" key="4">
    <source>
        <dbReference type="Google" id="ProtNLM"/>
    </source>
</evidence>
<gene>
    <name evidence="2" type="ORF">AMR76_06975</name>
</gene>
<proteinExistence type="predicted"/>
<evidence type="ECO:0000313" key="2">
    <source>
        <dbReference type="EMBL" id="KQH86817.1"/>
    </source>
</evidence>
<dbReference type="GeneID" id="50537021"/>
<dbReference type="Pfam" id="PF11777">
    <property type="entry name" value="DUF3316"/>
    <property type="match status" value="1"/>
</dbReference>